<name>A0A840J037_9PSEU</name>
<protein>
    <recommendedName>
        <fullName evidence="3">Asp23/Gls24 family envelope stress response protein</fullName>
    </recommendedName>
</protein>
<reference evidence="1 2" key="1">
    <citation type="submission" date="2020-08" db="EMBL/GenBank/DDBJ databases">
        <title>Sequencing the genomes of 1000 actinobacteria strains.</title>
        <authorList>
            <person name="Klenk H.-P."/>
        </authorList>
    </citation>
    <scope>NUCLEOTIDE SEQUENCE [LARGE SCALE GENOMIC DNA]</scope>
    <source>
        <strain evidence="1 2">DSM 45859</strain>
    </source>
</reference>
<dbReference type="Proteomes" id="UP000581769">
    <property type="component" value="Unassembled WGS sequence"/>
</dbReference>
<dbReference type="AlphaFoldDB" id="A0A840J037"/>
<gene>
    <name evidence="1" type="ORF">BJY18_004925</name>
</gene>
<evidence type="ECO:0000313" key="2">
    <source>
        <dbReference type="Proteomes" id="UP000581769"/>
    </source>
</evidence>
<sequence length="101" mass="10698">MTATTARELAGKIAEAVAGVEGLRPATVVASDLNWLPIDLSGGAVDLTPELVEVRLLATRLPLPPLLERAGTVVRDLLAGTEWERARLRLVVTDIDGAAFD</sequence>
<evidence type="ECO:0008006" key="3">
    <source>
        <dbReference type="Google" id="ProtNLM"/>
    </source>
</evidence>
<accession>A0A840J037</accession>
<comment type="caution">
    <text evidence="1">The sequence shown here is derived from an EMBL/GenBank/DDBJ whole genome shotgun (WGS) entry which is preliminary data.</text>
</comment>
<dbReference type="EMBL" id="JACHMG010000001">
    <property type="protein sequence ID" value="MBB4687440.1"/>
    <property type="molecule type" value="Genomic_DNA"/>
</dbReference>
<organism evidence="1 2">
    <name type="scientific">Amycolatopsis jiangsuensis</name>
    <dbReference type="NCBI Taxonomy" id="1181879"/>
    <lineage>
        <taxon>Bacteria</taxon>
        <taxon>Bacillati</taxon>
        <taxon>Actinomycetota</taxon>
        <taxon>Actinomycetes</taxon>
        <taxon>Pseudonocardiales</taxon>
        <taxon>Pseudonocardiaceae</taxon>
        <taxon>Amycolatopsis</taxon>
    </lineage>
</organism>
<keyword evidence="2" id="KW-1185">Reference proteome</keyword>
<dbReference type="RefSeq" id="WP_184782194.1">
    <property type="nucleotide sequence ID" value="NZ_JACHMG010000001.1"/>
</dbReference>
<evidence type="ECO:0000313" key="1">
    <source>
        <dbReference type="EMBL" id="MBB4687440.1"/>
    </source>
</evidence>
<proteinExistence type="predicted"/>